<reference evidence="3 4" key="1">
    <citation type="submission" date="2024-09" db="EMBL/GenBank/DDBJ databases">
        <authorList>
            <person name="Sun Q."/>
            <person name="Mori K."/>
        </authorList>
    </citation>
    <scope>NUCLEOTIDE SEQUENCE [LARGE SCALE GENOMIC DNA]</scope>
    <source>
        <strain evidence="3 4">NCAIM B.02301</strain>
    </source>
</reference>
<keyword evidence="1" id="KW-0472">Membrane</keyword>
<proteinExistence type="predicted"/>
<gene>
    <name evidence="3" type="ORF">ACFFH4_08165</name>
</gene>
<keyword evidence="1" id="KW-0812">Transmembrane</keyword>
<dbReference type="Proteomes" id="UP001589833">
    <property type="component" value="Unassembled WGS sequence"/>
</dbReference>
<dbReference type="EMBL" id="JBHLTR010000009">
    <property type="protein sequence ID" value="MFC0559024.1"/>
    <property type="molecule type" value="Genomic_DNA"/>
</dbReference>
<sequence>MKELIAKKKFWQDALPIPSLLFTIATGVLAFFDFAFSDKIFYVLIGISILIVFYCLFHFSGLETITLNLNGSNFEIVSGDIFNQESNDFKVIAFNEYFDTEVDNSLIAETSLNGQYIMKFYSEENDLQKLDEDISTSPRLQANIAEKGVVRPLGGKTTRYELGSIYKDKDFFLVAFSKFNDKNEANLRLTEYATCLLKFWDEVNTLYNQQTVVIPLLGTGITRHKDFDASNQELLEVLIWTFKISKVKFKEPSKIKIVIRGEQKDNINFYSLKEREKNGI</sequence>
<evidence type="ECO:0000313" key="3">
    <source>
        <dbReference type="EMBL" id="MFC0559024.1"/>
    </source>
</evidence>
<dbReference type="InterPro" id="IPR045535">
    <property type="entry name" value="ThsA_Macro"/>
</dbReference>
<evidence type="ECO:0000256" key="1">
    <source>
        <dbReference type="SAM" id="Phobius"/>
    </source>
</evidence>
<keyword evidence="4" id="KW-1185">Reference proteome</keyword>
<evidence type="ECO:0000259" key="2">
    <source>
        <dbReference type="Pfam" id="PF20016"/>
    </source>
</evidence>
<dbReference type="RefSeq" id="WP_273848326.1">
    <property type="nucleotide sequence ID" value="NZ_JAQQWT010000066.1"/>
</dbReference>
<dbReference type="Pfam" id="PF20016">
    <property type="entry name" value="ThsA_Macro"/>
    <property type="match status" value="1"/>
</dbReference>
<feature type="transmembrane region" description="Helical" evidence="1">
    <location>
        <begin position="40"/>
        <end position="59"/>
    </location>
</feature>
<evidence type="ECO:0000313" key="4">
    <source>
        <dbReference type="Proteomes" id="UP001589833"/>
    </source>
</evidence>
<feature type="domain" description="Thoeris protein ThsA Macro" evidence="2">
    <location>
        <begin position="75"/>
        <end position="260"/>
    </location>
</feature>
<name>A0ABV6NEY4_9BACI</name>
<keyword evidence="1" id="KW-1133">Transmembrane helix</keyword>
<comment type="caution">
    <text evidence="3">The sequence shown here is derived from an EMBL/GenBank/DDBJ whole genome shotgun (WGS) entry which is preliminary data.</text>
</comment>
<organism evidence="3 4">
    <name type="scientific">Halalkalibacter alkalisediminis</name>
    <dbReference type="NCBI Taxonomy" id="935616"/>
    <lineage>
        <taxon>Bacteria</taxon>
        <taxon>Bacillati</taxon>
        <taxon>Bacillota</taxon>
        <taxon>Bacilli</taxon>
        <taxon>Bacillales</taxon>
        <taxon>Bacillaceae</taxon>
        <taxon>Halalkalibacter</taxon>
    </lineage>
</organism>
<accession>A0ABV6NEY4</accession>
<protein>
    <submittedName>
        <fullName evidence="3">Macro domain-containing protein</fullName>
    </submittedName>
</protein>